<dbReference type="EMBL" id="MN739149">
    <property type="protein sequence ID" value="QHS90841.1"/>
    <property type="molecule type" value="Genomic_DNA"/>
</dbReference>
<accession>A0A6C0BGI5</accession>
<organism evidence="2">
    <name type="scientific">viral metagenome</name>
    <dbReference type="NCBI Taxonomy" id="1070528"/>
    <lineage>
        <taxon>unclassified sequences</taxon>
        <taxon>metagenomes</taxon>
        <taxon>organismal metagenomes</taxon>
    </lineage>
</organism>
<keyword evidence="1" id="KW-0472">Membrane</keyword>
<protein>
    <submittedName>
        <fullName evidence="2">Uncharacterized protein</fullName>
    </submittedName>
</protein>
<proteinExistence type="predicted"/>
<feature type="transmembrane region" description="Helical" evidence="1">
    <location>
        <begin position="138"/>
        <end position="161"/>
    </location>
</feature>
<name>A0A6C0BGI5_9ZZZZ</name>
<dbReference type="AlphaFoldDB" id="A0A6C0BGI5"/>
<sequence length="209" mass="23780">MELLMKLFDPYTISLLLFTLVTINACIDVNTRLIELGSLNTYISRGRLMWYYFTATFSYILKTIVALFVIFCMISIIIVIIVGILSMIKSGAEISSNKATSKDAIMGAMKATINAAITKYVRGNIDYMYTYLLNSRAIIIYFIIFPIFMLVLMTAFATSIYQPAVVNTDDEENASSTSLTTLTTHHYLYFMFVVFVMSMIIFIVYDKMI</sequence>
<evidence type="ECO:0000313" key="2">
    <source>
        <dbReference type="EMBL" id="QHS90841.1"/>
    </source>
</evidence>
<reference evidence="2" key="1">
    <citation type="journal article" date="2020" name="Nature">
        <title>Giant virus diversity and host interactions through global metagenomics.</title>
        <authorList>
            <person name="Schulz F."/>
            <person name="Roux S."/>
            <person name="Paez-Espino D."/>
            <person name="Jungbluth S."/>
            <person name="Walsh D.A."/>
            <person name="Denef V.J."/>
            <person name="McMahon K.D."/>
            <person name="Konstantinidis K.T."/>
            <person name="Eloe-Fadrosh E.A."/>
            <person name="Kyrpides N.C."/>
            <person name="Woyke T."/>
        </authorList>
    </citation>
    <scope>NUCLEOTIDE SEQUENCE</scope>
    <source>
        <strain evidence="2">GVMAG-M-3300010354-11</strain>
    </source>
</reference>
<keyword evidence="1" id="KW-0812">Transmembrane</keyword>
<evidence type="ECO:0000256" key="1">
    <source>
        <dbReference type="SAM" id="Phobius"/>
    </source>
</evidence>
<keyword evidence="1" id="KW-1133">Transmembrane helix</keyword>
<feature type="transmembrane region" description="Helical" evidence="1">
    <location>
        <begin position="187"/>
        <end position="205"/>
    </location>
</feature>
<feature type="transmembrane region" description="Helical" evidence="1">
    <location>
        <begin position="49"/>
        <end position="82"/>
    </location>
</feature>